<proteinExistence type="predicted"/>
<reference evidence="2 3" key="1">
    <citation type="submission" date="2020-09" db="EMBL/GenBank/DDBJ databases">
        <title>novel species in genus Nocardioides.</title>
        <authorList>
            <person name="Zhang G."/>
        </authorList>
    </citation>
    <scope>NUCLEOTIDE SEQUENCE [LARGE SCALE GENOMIC DNA]</scope>
    <source>
        <strain evidence="2 3">KCTC 39551</strain>
    </source>
</reference>
<keyword evidence="3" id="KW-1185">Reference proteome</keyword>
<dbReference type="Proteomes" id="UP000618818">
    <property type="component" value="Unassembled WGS sequence"/>
</dbReference>
<accession>A0ABR8NA51</accession>
<organism evidence="2 3">
    <name type="scientific">Nocardioides cavernae</name>
    <dbReference type="NCBI Taxonomy" id="1921566"/>
    <lineage>
        <taxon>Bacteria</taxon>
        <taxon>Bacillati</taxon>
        <taxon>Actinomycetota</taxon>
        <taxon>Actinomycetes</taxon>
        <taxon>Propionibacteriales</taxon>
        <taxon>Nocardioidaceae</taxon>
        <taxon>Nocardioides</taxon>
    </lineage>
</organism>
<feature type="transmembrane region" description="Helical" evidence="1">
    <location>
        <begin position="94"/>
        <end position="113"/>
    </location>
</feature>
<feature type="transmembrane region" description="Helical" evidence="1">
    <location>
        <begin position="119"/>
        <end position="138"/>
    </location>
</feature>
<keyword evidence="1" id="KW-1133">Transmembrane helix</keyword>
<sequence length="175" mass="17601">MSTPLPTSAPFAPSTRILAGSLMGALVVIGVALSVVLPAPGSVPVAVLAVQVLAGVAAHLLLEAVGYRTPALSTALTDDDAAAQARTRWQALMIMRFAIAEFVAIASVAAAFVLPDGSILTYLGGAVVSLALMVVHVWPGARPVGKVADALEAGGKRSGLREAFGGSAPGPVQRL</sequence>
<dbReference type="EMBL" id="JACXYZ010000001">
    <property type="protein sequence ID" value="MBD3925018.1"/>
    <property type="molecule type" value="Genomic_DNA"/>
</dbReference>
<gene>
    <name evidence="2" type="ORF">IEZ26_10335</name>
</gene>
<evidence type="ECO:0000313" key="2">
    <source>
        <dbReference type="EMBL" id="MBD3925018.1"/>
    </source>
</evidence>
<dbReference type="RefSeq" id="WP_191194718.1">
    <property type="nucleotide sequence ID" value="NZ_JACXYZ010000001.1"/>
</dbReference>
<comment type="caution">
    <text evidence="2">The sequence shown here is derived from an EMBL/GenBank/DDBJ whole genome shotgun (WGS) entry which is preliminary data.</text>
</comment>
<evidence type="ECO:0000313" key="3">
    <source>
        <dbReference type="Proteomes" id="UP000618818"/>
    </source>
</evidence>
<keyword evidence="1" id="KW-0472">Membrane</keyword>
<evidence type="ECO:0008006" key="4">
    <source>
        <dbReference type="Google" id="ProtNLM"/>
    </source>
</evidence>
<evidence type="ECO:0000256" key="1">
    <source>
        <dbReference type="SAM" id="Phobius"/>
    </source>
</evidence>
<feature type="transmembrane region" description="Helical" evidence="1">
    <location>
        <begin position="17"/>
        <end position="37"/>
    </location>
</feature>
<protein>
    <recommendedName>
        <fullName evidence="4">MFS transporter</fullName>
    </recommendedName>
</protein>
<feature type="transmembrane region" description="Helical" evidence="1">
    <location>
        <begin position="43"/>
        <end position="62"/>
    </location>
</feature>
<keyword evidence="1" id="KW-0812">Transmembrane</keyword>
<name>A0ABR8NA51_9ACTN</name>